<evidence type="ECO:0000256" key="3">
    <source>
        <dbReference type="ARBA" id="ARBA00004754"/>
    </source>
</evidence>
<dbReference type="GO" id="GO:0005777">
    <property type="term" value="C:peroxisome"/>
    <property type="evidence" value="ECO:0007669"/>
    <property type="project" value="TreeGrafter"/>
</dbReference>
<evidence type="ECO:0000256" key="8">
    <source>
        <dbReference type="ARBA" id="ARBA00023239"/>
    </source>
</evidence>
<dbReference type="NCBIfam" id="TIGR03164">
    <property type="entry name" value="UHCUDC"/>
    <property type="match status" value="1"/>
</dbReference>
<dbReference type="EMBL" id="JAKMXF010000015">
    <property type="protein sequence ID" value="KAI6661313.1"/>
    <property type="molecule type" value="Genomic_DNA"/>
</dbReference>
<organism evidence="12 13">
    <name type="scientific">Oopsacas minuta</name>
    <dbReference type="NCBI Taxonomy" id="111878"/>
    <lineage>
        <taxon>Eukaryota</taxon>
        <taxon>Metazoa</taxon>
        <taxon>Porifera</taxon>
        <taxon>Hexactinellida</taxon>
        <taxon>Hexasterophora</taxon>
        <taxon>Lyssacinosida</taxon>
        <taxon>Leucopsacidae</taxon>
        <taxon>Oopsacas</taxon>
    </lineage>
</organism>
<dbReference type="GO" id="GO:0006144">
    <property type="term" value="P:purine nucleobase metabolic process"/>
    <property type="evidence" value="ECO:0007669"/>
    <property type="project" value="UniProtKB-KW"/>
</dbReference>
<dbReference type="PANTHER" id="PTHR43466:SF1">
    <property type="entry name" value="2-OXO-4-HYDROXY-4-CARBOXY-5-UREIDOIMIDAZOLINE DECARBOXYLASE-RELATED"/>
    <property type="match status" value="1"/>
</dbReference>
<reference evidence="12 13" key="1">
    <citation type="journal article" date="2023" name="BMC Biol.">
        <title>The compact genome of the sponge Oopsacas minuta (Hexactinellida) is lacking key metazoan core genes.</title>
        <authorList>
            <person name="Santini S."/>
            <person name="Schenkelaars Q."/>
            <person name="Jourda C."/>
            <person name="Duchesne M."/>
            <person name="Belahbib H."/>
            <person name="Rocher C."/>
            <person name="Selva M."/>
            <person name="Riesgo A."/>
            <person name="Vervoort M."/>
            <person name="Leys S.P."/>
            <person name="Kodjabachian L."/>
            <person name="Le Bivic A."/>
            <person name="Borchiellini C."/>
            <person name="Claverie J.M."/>
            <person name="Renard E."/>
        </authorList>
    </citation>
    <scope>NUCLEOTIDE SEQUENCE [LARGE SCALE GENOMIC DNA]</scope>
    <source>
        <strain evidence="12">SPO-2</strain>
    </source>
</reference>
<evidence type="ECO:0000256" key="10">
    <source>
        <dbReference type="ARBA" id="ARBA00032116"/>
    </source>
</evidence>
<comment type="function">
    <text evidence="2">Catalyzes the stereoselective decarboxylation of 2-oxo-4-hydroxy-4-carboxy-5-ureidoimidazoline (OHCU) to (S)-allantoin.</text>
</comment>
<dbReference type="Gene3D" id="1.10.3330.10">
    <property type="entry name" value="Oxo-4-hydroxy-4-carboxy-5-ureidoimidazoline decarboxylase"/>
    <property type="match status" value="1"/>
</dbReference>
<sequence>MSDIACLSKGSYVTFRNELSGIIEDGAWIAGALFDLKPFVSIEDYYTKLCDFLSQLSVIAQVGIIRCYPQLISTDKTTLSKESTDEHEMRFKNISTSSTLTIRELNSQYIEKFQFPFISCVKENSVENILELMHARIGNTYQEEVKMNMQQIQRIAWYRLVDKFKLEAKL</sequence>
<comment type="catalytic activity">
    <reaction evidence="1">
        <text>5-hydroxy-2-oxo-4-ureido-2,5-dihydro-1H-imidazole-5-carboxylate + H(+) = (S)-allantoin + CO2</text>
        <dbReference type="Rhea" id="RHEA:26301"/>
        <dbReference type="ChEBI" id="CHEBI:15378"/>
        <dbReference type="ChEBI" id="CHEBI:15678"/>
        <dbReference type="ChEBI" id="CHEBI:16526"/>
        <dbReference type="ChEBI" id="CHEBI:58639"/>
        <dbReference type="EC" id="4.1.1.97"/>
    </reaction>
</comment>
<dbReference type="GO" id="GO:0051997">
    <property type="term" value="F:2-oxo-4-hydroxy-4-carboxy-5-ureidoimidazoline decarboxylase activity"/>
    <property type="evidence" value="ECO:0007669"/>
    <property type="project" value="UniProtKB-EC"/>
</dbReference>
<dbReference type="AlphaFoldDB" id="A0AAV7KKD8"/>
<dbReference type="PANTHER" id="PTHR43466">
    <property type="entry name" value="2-OXO-4-HYDROXY-4-CARBOXY-5-UREIDOIMIDAZOLINE DECARBOXYLASE-RELATED"/>
    <property type="match status" value="1"/>
</dbReference>
<dbReference type="SUPFAM" id="SSF158694">
    <property type="entry name" value="UraD-Like"/>
    <property type="match status" value="1"/>
</dbReference>
<evidence type="ECO:0000313" key="13">
    <source>
        <dbReference type="Proteomes" id="UP001165289"/>
    </source>
</evidence>
<name>A0AAV7KKD8_9METZ</name>
<dbReference type="InterPro" id="IPR018020">
    <property type="entry name" value="OHCU_decarboxylase"/>
</dbReference>
<evidence type="ECO:0000256" key="9">
    <source>
        <dbReference type="ARBA" id="ARBA00030624"/>
    </source>
</evidence>
<evidence type="ECO:0000256" key="2">
    <source>
        <dbReference type="ARBA" id="ARBA00002506"/>
    </source>
</evidence>
<keyword evidence="7" id="KW-0210">Decarboxylase</keyword>
<protein>
    <recommendedName>
        <fullName evidence="5">2-oxo-4-hydroxy-4-carboxy-5-ureidoimidazoline decarboxylase</fullName>
        <ecNumber evidence="5">4.1.1.97</ecNumber>
    </recommendedName>
    <alternativeName>
        <fullName evidence="10">Parahox neighbor</fullName>
    </alternativeName>
    <alternativeName>
        <fullName evidence="9">Ureidoimidazoline (2-oxo-4-hydroxy-4-carboxy-5-) decarboxylase</fullName>
    </alternativeName>
</protein>
<dbReference type="Proteomes" id="UP001165289">
    <property type="component" value="Unassembled WGS sequence"/>
</dbReference>
<evidence type="ECO:0000256" key="6">
    <source>
        <dbReference type="ARBA" id="ARBA00022631"/>
    </source>
</evidence>
<comment type="similarity">
    <text evidence="4">Belongs to the OHCU decarboxylase family.</text>
</comment>
<dbReference type="InterPro" id="IPR036778">
    <property type="entry name" value="OHCU_decarboxylase_sf"/>
</dbReference>
<keyword evidence="13" id="KW-1185">Reference proteome</keyword>
<dbReference type="GO" id="GO:0019628">
    <property type="term" value="P:urate catabolic process"/>
    <property type="evidence" value="ECO:0007669"/>
    <property type="project" value="TreeGrafter"/>
</dbReference>
<dbReference type="EC" id="4.1.1.97" evidence="5"/>
<evidence type="ECO:0000313" key="12">
    <source>
        <dbReference type="EMBL" id="KAI6661313.1"/>
    </source>
</evidence>
<evidence type="ECO:0000259" key="11">
    <source>
        <dbReference type="Pfam" id="PF09349"/>
    </source>
</evidence>
<gene>
    <name evidence="12" type="ORF">LOD99_10037</name>
</gene>
<feature type="domain" description="Oxo-4-hydroxy-4-carboxy-5-ureidoimidazoline decarboxylase" evidence="11">
    <location>
        <begin position="14"/>
        <end position="160"/>
    </location>
</feature>
<accession>A0AAV7KKD8</accession>
<evidence type="ECO:0000256" key="7">
    <source>
        <dbReference type="ARBA" id="ARBA00022793"/>
    </source>
</evidence>
<evidence type="ECO:0000256" key="1">
    <source>
        <dbReference type="ARBA" id="ARBA00001163"/>
    </source>
</evidence>
<comment type="pathway">
    <text evidence="3">Purine metabolism; urate degradation; (S)-allantoin from urate: step 3/3.</text>
</comment>
<proteinExistence type="inferred from homology"/>
<comment type="caution">
    <text evidence="12">The sequence shown here is derived from an EMBL/GenBank/DDBJ whole genome shotgun (WGS) entry which is preliminary data.</text>
</comment>
<evidence type="ECO:0000256" key="4">
    <source>
        <dbReference type="ARBA" id="ARBA00005793"/>
    </source>
</evidence>
<dbReference type="Pfam" id="PF09349">
    <property type="entry name" value="OHCU_decarbox"/>
    <property type="match status" value="1"/>
</dbReference>
<dbReference type="InterPro" id="IPR017580">
    <property type="entry name" value="OHCU_decarboxylase-1"/>
</dbReference>
<keyword evidence="6" id="KW-0659">Purine metabolism</keyword>
<keyword evidence="8" id="KW-0456">Lyase</keyword>
<dbReference type="GO" id="GO:0000255">
    <property type="term" value="P:allantoin metabolic process"/>
    <property type="evidence" value="ECO:0007669"/>
    <property type="project" value="InterPro"/>
</dbReference>
<evidence type="ECO:0000256" key="5">
    <source>
        <dbReference type="ARBA" id="ARBA00012257"/>
    </source>
</evidence>